<dbReference type="InterPro" id="IPR031571">
    <property type="entry name" value="RcpC_dom"/>
</dbReference>
<evidence type="ECO:0000259" key="2">
    <source>
        <dbReference type="SMART" id="SM00858"/>
    </source>
</evidence>
<feature type="compositionally biased region" description="Basic and acidic residues" evidence="1">
    <location>
        <begin position="266"/>
        <end position="290"/>
    </location>
</feature>
<evidence type="ECO:0000313" key="4">
    <source>
        <dbReference type="Proteomes" id="UP000245081"/>
    </source>
</evidence>
<proteinExistence type="predicted"/>
<dbReference type="Pfam" id="PF16976">
    <property type="entry name" value="RcpC"/>
    <property type="match status" value="1"/>
</dbReference>
<feature type="region of interest" description="Disordered" evidence="1">
    <location>
        <begin position="266"/>
        <end position="296"/>
    </location>
</feature>
<dbReference type="Pfam" id="PF08666">
    <property type="entry name" value="SAF"/>
    <property type="match status" value="1"/>
</dbReference>
<dbReference type="RefSeq" id="WP_109014345.1">
    <property type="nucleotide sequence ID" value="NZ_BDOQ01000002.1"/>
</dbReference>
<dbReference type="SMART" id="SM00858">
    <property type="entry name" value="SAF"/>
    <property type="match status" value="1"/>
</dbReference>
<sequence>MKNPRAVLMIVVSIAVAIAAVLLASQWVKDKTKVATNQVVVARSDINLGTRLTPQMLKVADWPSNSVPEGSASDPEKLKDRVVKTSLLSGEPVLESKLAPVGTTGGLSAVIGEGKRAMTVRVNDVVGVAGFALPGNYVDIVVNTEDESTKSDRNKSISKIVLEHILVLAVAQESSRDETKPKVVNAVTLEVTPEQAEKLDLARSVGQLSLVLRNQMDTSAVTTTGTTKKDMLNRKEELLAMPIAATQPEAKAEVKTVVKKVYVTRKAPEKKQPAKEEAPKEQVEVIKGVEKSTQAF</sequence>
<organism evidence="3 4">
    <name type="scientific">Novimethylophilus kurashikiensis</name>
    <dbReference type="NCBI Taxonomy" id="1825523"/>
    <lineage>
        <taxon>Bacteria</taxon>
        <taxon>Pseudomonadati</taxon>
        <taxon>Pseudomonadota</taxon>
        <taxon>Betaproteobacteria</taxon>
        <taxon>Nitrosomonadales</taxon>
        <taxon>Methylophilaceae</taxon>
        <taxon>Novimethylophilus</taxon>
    </lineage>
</organism>
<dbReference type="InterPro" id="IPR013974">
    <property type="entry name" value="SAF"/>
</dbReference>
<accession>A0A2R5F3V5</accession>
<dbReference type="NCBIfam" id="TIGR03177">
    <property type="entry name" value="pilus_cpaB"/>
    <property type="match status" value="1"/>
</dbReference>
<evidence type="ECO:0000256" key="1">
    <source>
        <dbReference type="SAM" id="MobiDB-lite"/>
    </source>
</evidence>
<feature type="domain" description="SAF" evidence="2">
    <location>
        <begin position="37"/>
        <end position="99"/>
    </location>
</feature>
<protein>
    <submittedName>
        <fullName evidence="3">Pilus assembly protein CpaB</fullName>
    </submittedName>
</protein>
<dbReference type="Proteomes" id="UP000245081">
    <property type="component" value="Unassembled WGS sequence"/>
</dbReference>
<evidence type="ECO:0000313" key="3">
    <source>
        <dbReference type="EMBL" id="GBG13150.1"/>
    </source>
</evidence>
<dbReference type="EMBL" id="BDOQ01000002">
    <property type="protein sequence ID" value="GBG13150.1"/>
    <property type="molecule type" value="Genomic_DNA"/>
</dbReference>
<gene>
    <name evidence="3" type="primary">cpaB</name>
    <name evidence="3" type="ORF">NMK_0688</name>
</gene>
<dbReference type="CDD" id="cd11614">
    <property type="entry name" value="SAF_CpaB_FlgA_like"/>
    <property type="match status" value="1"/>
</dbReference>
<comment type="caution">
    <text evidence="3">The sequence shown here is derived from an EMBL/GenBank/DDBJ whole genome shotgun (WGS) entry which is preliminary data.</text>
</comment>
<reference evidence="3 4" key="1">
    <citation type="journal article" date="2018" name="Environ. Microbiol.">
        <title>Isolation and genomic characterization of Novimethylophilus kurashikiensis gen. nov. sp. nov., a new lanthanide-dependent methylotrophic species of Methylophilaceae.</title>
        <authorList>
            <person name="Lv H."/>
            <person name="Sahin N."/>
            <person name="Tani A."/>
        </authorList>
    </citation>
    <scope>NUCLEOTIDE SEQUENCE [LARGE SCALE GENOMIC DNA]</scope>
    <source>
        <strain evidence="3 4">La2-4</strain>
    </source>
</reference>
<keyword evidence="4" id="KW-1185">Reference proteome</keyword>
<dbReference type="AlphaFoldDB" id="A0A2R5F3V5"/>
<dbReference type="OrthoDB" id="9788329at2"/>
<name>A0A2R5F3V5_9PROT</name>
<dbReference type="InterPro" id="IPR017592">
    <property type="entry name" value="Pilus_assmbl_Flp-typ_CpaB"/>
</dbReference>